<keyword evidence="13" id="KW-1185">Reference proteome</keyword>
<evidence type="ECO:0000313" key="13">
    <source>
        <dbReference type="Proteomes" id="UP001465755"/>
    </source>
</evidence>
<sequence length="206" mass="22292">MPQLSTPFAWNVVSRQSALMEPEAETSCCASLYSLLSQCCPSCFPRTEASAEVAREHAALQAPQQEAGPSSGRLSPERRYLLPKGGPSSSRTGEPSSSGSRTFTVQQADGSKARAKGMYAEGSDLTVTPRKGSKPGAGVKHIPSGMSLASDDEDYCSTCLEGYSEENPKIWTQCSHHFHLACIYEWLNRKQTCPICGLAMSFEEIM</sequence>
<dbReference type="Pfam" id="PF12678">
    <property type="entry name" value="zf-rbx1"/>
    <property type="match status" value="1"/>
</dbReference>
<feature type="compositionally biased region" description="Low complexity" evidence="10">
    <location>
        <begin position="85"/>
        <end position="102"/>
    </location>
</feature>
<accession>A0AAW1PZG2</accession>
<comment type="caution">
    <text evidence="12">The sequence shown here is derived from an EMBL/GenBank/DDBJ whole genome shotgun (WGS) entry which is preliminary data.</text>
</comment>
<dbReference type="PROSITE" id="PS50089">
    <property type="entry name" value="ZF_RING_2"/>
    <property type="match status" value="1"/>
</dbReference>
<evidence type="ECO:0000256" key="2">
    <source>
        <dbReference type="ARBA" id="ARBA00004906"/>
    </source>
</evidence>
<dbReference type="InterPro" id="IPR013083">
    <property type="entry name" value="Znf_RING/FYVE/PHD"/>
</dbReference>
<protein>
    <recommendedName>
        <fullName evidence="3">RING-type E3 ubiquitin transferase</fullName>
        <ecNumber evidence="3">2.3.2.27</ecNumber>
    </recommendedName>
</protein>
<evidence type="ECO:0000256" key="4">
    <source>
        <dbReference type="ARBA" id="ARBA00022679"/>
    </source>
</evidence>
<comment type="pathway">
    <text evidence="2">Protein modification; protein ubiquitination.</text>
</comment>
<evidence type="ECO:0000313" key="12">
    <source>
        <dbReference type="EMBL" id="KAK9815190.1"/>
    </source>
</evidence>
<evidence type="ECO:0000256" key="10">
    <source>
        <dbReference type="SAM" id="MobiDB-lite"/>
    </source>
</evidence>
<dbReference type="Gene3D" id="3.30.40.10">
    <property type="entry name" value="Zinc/RING finger domain, C3HC4 (zinc finger)"/>
    <property type="match status" value="1"/>
</dbReference>
<gene>
    <name evidence="12" type="ORF">WJX73_010442</name>
</gene>
<evidence type="ECO:0000259" key="11">
    <source>
        <dbReference type="PROSITE" id="PS50089"/>
    </source>
</evidence>
<evidence type="ECO:0000256" key="1">
    <source>
        <dbReference type="ARBA" id="ARBA00000900"/>
    </source>
</evidence>
<evidence type="ECO:0000256" key="9">
    <source>
        <dbReference type="PROSITE-ProRule" id="PRU00175"/>
    </source>
</evidence>
<keyword evidence="5" id="KW-0479">Metal-binding</keyword>
<feature type="region of interest" description="Disordered" evidence="10">
    <location>
        <begin position="55"/>
        <end position="144"/>
    </location>
</feature>
<keyword evidence="8" id="KW-0862">Zinc</keyword>
<evidence type="ECO:0000256" key="6">
    <source>
        <dbReference type="ARBA" id="ARBA00022771"/>
    </source>
</evidence>
<dbReference type="SMART" id="SM00184">
    <property type="entry name" value="RING"/>
    <property type="match status" value="1"/>
</dbReference>
<evidence type="ECO:0000256" key="8">
    <source>
        <dbReference type="ARBA" id="ARBA00022833"/>
    </source>
</evidence>
<dbReference type="AlphaFoldDB" id="A0AAW1PZG2"/>
<reference evidence="12 13" key="1">
    <citation type="journal article" date="2024" name="Nat. Commun.">
        <title>Phylogenomics reveals the evolutionary origins of lichenization in chlorophyte algae.</title>
        <authorList>
            <person name="Puginier C."/>
            <person name="Libourel C."/>
            <person name="Otte J."/>
            <person name="Skaloud P."/>
            <person name="Haon M."/>
            <person name="Grisel S."/>
            <person name="Petersen M."/>
            <person name="Berrin J.G."/>
            <person name="Delaux P.M."/>
            <person name="Dal Grande F."/>
            <person name="Keller J."/>
        </authorList>
    </citation>
    <scope>NUCLEOTIDE SEQUENCE [LARGE SCALE GENOMIC DNA]</scope>
    <source>
        <strain evidence="12 13">SAG 2036</strain>
    </source>
</reference>
<keyword evidence="4" id="KW-0808">Transferase</keyword>
<feature type="domain" description="RING-type" evidence="11">
    <location>
        <begin position="156"/>
        <end position="196"/>
    </location>
</feature>
<dbReference type="InterPro" id="IPR001841">
    <property type="entry name" value="Znf_RING"/>
</dbReference>
<keyword evidence="6 9" id="KW-0863">Zinc-finger</keyword>
<organism evidence="12 13">
    <name type="scientific">Symbiochloris irregularis</name>
    <dbReference type="NCBI Taxonomy" id="706552"/>
    <lineage>
        <taxon>Eukaryota</taxon>
        <taxon>Viridiplantae</taxon>
        <taxon>Chlorophyta</taxon>
        <taxon>core chlorophytes</taxon>
        <taxon>Trebouxiophyceae</taxon>
        <taxon>Trebouxiales</taxon>
        <taxon>Trebouxiaceae</taxon>
        <taxon>Symbiochloris</taxon>
    </lineage>
</organism>
<evidence type="ECO:0000256" key="7">
    <source>
        <dbReference type="ARBA" id="ARBA00022786"/>
    </source>
</evidence>
<evidence type="ECO:0000256" key="3">
    <source>
        <dbReference type="ARBA" id="ARBA00012483"/>
    </source>
</evidence>
<dbReference type="PANTHER" id="PTHR46463">
    <property type="entry name" value="ZINC FINGER, RING/FYVE/PHD-TYPE"/>
    <property type="match status" value="1"/>
</dbReference>
<dbReference type="EC" id="2.3.2.27" evidence="3"/>
<evidence type="ECO:0000256" key="5">
    <source>
        <dbReference type="ARBA" id="ARBA00022723"/>
    </source>
</evidence>
<dbReference type="GO" id="GO:0008270">
    <property type="term" value="F:zinc ion binding"/>
    <property type="evidence" value="ECO:0007669"/>
    <property type="project" value="UniProtKB-KW"/>
</dbReference>
<dbReference type="GO" id="GO:0061630">
    <property type="term" value="F:ubiquitin protein ligase activity"/>
    <property type="evidence" value="ECO:0007669"/>
    <property type="project" value="UniProtKB-EC"/>
</dbReference>
<proteinExistence type="predicted"/>
<dbReference type="InterPro" id="IPR024766">
    <property type="entry name" value="Znf_RING_H2"/>
</dbReference>
<dbReference type="PANTHER" id="PTHR46463:SF10">
    <property type="entry name" value="OS01G0926200 PROTEIN"/>
    <property type="match status" value="1"/>
</dbReference>
<comment type="catalytic activity">
    <reaction evidence="1">
        <text>S-ubiquitinyl-[E2 ubiquitin-conjugating enzyme]-L-cysteine + [acceptor protein]-L-lysine = [E2 ubiquitin-conjugating enzyme]-L-cysteine + N(6)-ubiquitinyl-[acceptor protein]-L-lysine.</text>
        <dbReference type="EC" id="2.3.2.27"/>
    </reaction>
</comment>
<dbReference type="SUPFAM" id="SSF57850">
    <property type="entry name" value="RING/U-box"/>
    <property type="match status" value="1"/>
</dbReference>
<keyword evidence="7" id="KW-0833">Ubl conjugation pathway</keyword>
<name>A0AAW1PZG2_9CHLO</name>
<dbReference type="EMBL" id="JALJOQ010000001">
    <property type="protein sequence ID" value="KAK9815190.1"/>
    <property type="molecule type" value="Genomic_DNA"/>
</dbReference>
<dbReference type="Proteomes" id="UP001465755">
    <property type="component" value="Unassembled WGS sequence"/>
</dbReference>